<accession>A0A5M9ZH09</accession>
<evidence type="ECO:0000313" key="4">
    <source>
        <dbReference type="Proteomes" id="UP000410049"/>
    </source>
</evidence>
<dbReference type="Proteomes" id="UP000410049">
    <property type="component" value="Unassembled WGS sequence"/>
</dbReference>
<name>A0A5M9ZH09_9BIFI</name>
<reference evidence="3 4" key="1">
    <citation type="journal article" date="2019" name="Syst. Appl. Microbiol.">
        <title>Characterization of Bifidobacterium species in feaces of the Egyptian fruit bat: Description of B. vespertilionis sp. nov. and B. rousetti sp. nov.</title>
        <authorList>
            <person name="Modesto M."/>
            <person name="Satti M."/>
            <person name="Watanabe K."/>
            <person name="Puglisi E."/>
            <person name="Morelli L."/>
            <person name="Huang C.-H."/>
            <person name="Liou J.-S."/>
            <person name="Miyashita M."/>
            <person name="Tamura T."/>
            <person name="Saito S."/>
            <person name="Mori K."/>
            <person name="Huang L."/>
            <person name="Sciavilla P."/>
            <person name="Sandri C."/>
            <person name="Spiezio C."/>
            <person name="Vitali F."/>
            <person name="Cavalieri D."/>
            <person name="Perpetuini G."/>
            <person name="Tofalo R."/>
            <person name="Bonetti A."/>
            <person name="Arita M."/>
            <person name="Mattarelli P."/>
        </authorList>
    </citation>
    <scope>NUCLEOTIDE SEQUENCE [LARGE SCALE GENOMIC DNA]</scope>
    <source>
        <strain evidence="3 4">RST17</strain>
    </source>
</reference>
<gene>
    <name evidence="3" type="ORF">EMO91_10225</name>
</gene>
<keyword evidence="2" id="KW-0472">Membrane</keyword>
<evidence type="ECO:0000313" key="3">
    <source>
        <dbReference type="EMBL" id="KAA8826901.1"/>
    </source>
</evidence>
<keyword evidence="2" id="KW-0812">Transmembrane</keyword>
<evidence type="ECO:0000256" key="2">
    <source>
        <dbReference type="SAM" id="Phobius"/>
    </source>
</evidence>
<feature type="transmembrane region" description="Helical" evidence="2">
    <location>
        <begin position="103"/>
        <end position="123"/>
    </location>
</feature>
<organism evidence="3 4">
    <name type="scientific">Bifidobacterium myosotis</name>
    <dbReference type="NCBI Taxonomy" id="1630166"/>
    <lineage>
        <taxon>Bacteria</taxon>
        <taxon>Bacillati</taxon>
        <taxon>Actinomycetota</taxon>
        <taxon>Actinomycetes</taxon>
        <taxon>Bifidobacteriales</taxon>
        <taxon>Bifidobacteriaceae</taxon>
        <taxon>Bifidobacterium</taxon>
    </lineage>
</organism>
<keyword evidence="2" id="KW-1133">Transmembrane helix</keyword>
<comment type="caution">
    <text evidence="3">The sequence shown here is derived from an EMBL/GenBank/DDBJ whole genome shotgun (WGS) entry which is preliminary data.</text>
</comment>
<dbReference type="AlphaFoldDB" id="A0A5M9ZH09"/>
<dbReference type="EMBL" id="RZUH01000009">
    <property type="protein sequence ID" value="KAA8826901.1"/>
    <property type="molecule type" value="Genomic_DNA"/>
</dbReference>
<feature type="transmembrane region" description="Helical" evidence="2">
    <location>
        <begin position="65"/>
        <end position="91"/>
    </location>
</feature>
<protein>
    <submittedName>
        <fullName evidence="3">Uncharacterized protein</fullName>
    </submittedName>
</protein>
<proteinExistence type="predicted"/>
<sequence length="442" mass="46735">MPRHSGAAWASGSPANTTGPSPPAMRAIASSRSANPSAPTGWGNAVMTIMRRRMRSRSGARRIRMAMLGMTAFIHNPGAFAWAVIAATMIYAMRARGWAKAPAALAALVGGMAVDYALLGLTWPHWLQTPVGILAAVLSYGFMRGVVEASRGEGERAARAGGRTVVDTTLAPAPDAGPDPAGADAVARMFALDRDDAGWRGWRVADRDAGGPDDPLMAVARMADPTPLERAGRIRGRAGAGLETSGFDADRIAAGGAGERNLGLMVMGANPPVVSWWSLYGMDADGGRSDADIDAVFVGVRPDGRHIAWFVDAKAYKGGADTAYANADDRHLLRVSRRRHALVTGADGRPWIALSPNMAIQRERWEPVLERLGVESRWLVCMTPAGRTGTPDVTAAVWPGGIRCTAAGPLLDDIRAAGLADPAGIRPDVIRLFDARLKRGRD</sequence>
<evidence type="ECO:0000256" key="1">
    <source>
        <dbReference type="SAM" id="MobiDB-lite"/>
    </source>
</evidence>
<feature type="region of interest" description="Disordered" evidence="1">
    <location>
        <begin position="1"/>
        <end position="39"/>
    </location>
</feature>